<dbReference type="GO" id="GO:0030018">
    <property type="term" value="C:Z disc"/>
    <property type="evidence" value="ECO:0000318"/>
    <property type="project" value="GO_Central"/>
</dbReference>
<dbReference type="SUPFAM" id="SSF57716">
    <property type="entry name" value="Glucocorticoid receptor-like (DNA-binding domain)"/>
    <property type="match status" value="4"/>
</dbReference>
<keyword evidence="2" id="KW-0677">Repeat</keyword>
<dbReference type="PROSITE" id="PS50023">
    <property type="entry name" value="LIM_DOMAIN_2"/>
    <property type="match status" value="3"/>
</dbReference>
<dbReference type="InParanoid" id="T1ELM8"/>
<dbReference type="GO" id="GO:0005634">
    <property type="term" value="C:nucleus"/>
    <property type="evidence" value="ECO:0000318"/>
    <property type="project" value="GO_Central"/>
</dbReference>
<dbReference type="Pfam" id="PF00412">
    <property type="entry name" value="LIM"/>
    <property type="match status" value="5"/>
</dbReference>
<keyword evidence="1 6" id="KW-0479">Metal-binding</keyword>
<organism evidence="9 10">
    <name type="scientific">Helobdella robusta</name>
    <name type="common">Californian leech</name>
    <dbReference type="NCBI Taxonomy" id="6412"/>
    <lineage>
        <taxon>Eukaryota</taxon>
        <taxon>Metazoa</taxon>
        <taxon>Spiralia</taxon>
        <taxon>Lophotrochozoa</taxon>
        <taxon>Annelida</taxon>
        <taxon>Clitellata</taxon>
        <taxon>Hirudinea</taxon>
        <taxon>Rhynchobdellida</taxon>
        <taxon>Glossiphoniidae</taxon>
        <taxon>Helobdella</taxon>
    </lineage>
</organism>
<feature type="domain" description="LIM zinc-binding" evidence="7">
    <location>
        <begin position="57"/>
        <end position="118"/>
    </location>
</feature>
<reference evidence="8 10" key="2">
    <citation type="journal article" date="2013" name="Nature">
        <title>Insights into bilaterian evolution from three spiralian genomes.</title>
        <authorList>
            <person name="Simakov O."/>
            <person name="Marletaz F."/>
            <person name="Cho S.J."/>
            <person name="Edsinger-Gonzales E."/>
            <person name="Havlak P."/>
            <person name="Hellsten U."/>
            <person name="Kuo D.H."/>
            <person name="Larsson T."/>
            <person name="Lv J."/>
            <person name="Arendt D."/>
            <person name="Savage R."/>
            <person name="Osoegawa K."/>
            <person name="de Jong P."/>
            <person name="Grimwood J."/>
            <person name="Chapman J.A."/>
            <person name="Shapiro H."/>
            <person name="Aerts A."/>
            <person name="Otillar R.P."/>
            <person name="Terry A.Y."/>
            <person name="Boore J.L."/>
            <person name="Grigoriev I.V."/>
            <person name="Lindberg D.R."/>
            <person name="Seaver E.C."/>
            <person name="Weisblat D.A."/>
            <person name="Putnam N.H."/>
            <person name="Rokhsar D.S."/>
        </authorList>
    </citation>
    <scope>NUCLEOTIDE SEQUENCE</scope>
</reference>
<dbReference type="InterPro" id="IPR001781">
    <property type="entry name" value="Znf_LIM"/>
</dbReference>
<dbReference type="EMBL" id="KB096742">
    <property type="protein sequence ID" value="ESO02442.1"/>
    <property type="molecule type" value="Genomic_DNA"/>
</dbReference>
<keyword evidence="10" id="KW-1185">Reference proteome</keyword>
<gene>
    <name evidence="9" type="primary">20197478</name>
    <name evidence="8" type="ORF">HELRODRAFT_155823</name>
</gene>
<dbReference type="Gene3D" id="2.10.110.10">
    <property type="entry name" value="Cysteine Rich Protein"/>
    <property type="match status" value="5"/>
</dbReference>
<keyword evidence="4 6" id="KW-0862">Zinc</keyword>
<dbReference type="CTD" id="20197478"/>
<dbReference type="EnsemblMetazoa" id="HelroT155823">
    <property type="protein sequence ID" value="HelroP155823"/>
    <property type="gene ID" value="HelroG155823"/>
</dbReference>
<dbReference type="OrthoDB" id="274660at2759"/>
<dbReference type="PROSITE" id="PS00478">
    <property type="entry name" value="LIM_DOMAIN_1"/>
    <property type="match status" value="2"/>
</dbReference>
<dbReference type="STRING" id="6412.T1ELM8"/>
<dbReference type="PANTHER" id="PTHR24205">
    <property type="entry name" value="FOUR AND A HALF LIM DOMAINS PROTEIN"/>
    <property type="match status" value="1"/>
</dbReference>
<dbReference type="GO" id="GO:0008270">
    <property type="term" value="F:zinc ion binding"/>
    <property type="evidence" value="ECO:0007669"/>
    <property type="project" value="UniProtKB-KW"/>
</dbReference>
<evidence type="ECO:0000313" key="10">
    <source>
        <dbReference type="Proteomes" id="UP000015101"/>
    </source>
</evidence>
<evidence type="ECO:0000256" key="6">
    <source>
        <dbReference type="PROSITE-ProRule" id="PRU00125"/>
    </source>
</evidence>
<reference evidence="10" key="1">
    <citation type="submission" date="2012-12" db="EMBL/GenBank/DDBJ databases">
        <authorList>
            <person name="Hellsten U."/>
            <person name="Grimwood J."/>
            <person name="Chapman J.A."/>
            <person name="Shapiro H."/>
            <person name="Aerts A."/>
            <person name="Otillar R.P."/>
            <person name="Terry A.Y."/>
            <person name="Boore J.L."/>
            <person name="Simakov O."/>
            <person name="Marletaz F."/>
            <person name="Cho S.-J."/>
            <person name="Edsinger-Gonzales E."/>
            <person name="Havlak P."/>
            <person name="Kuo D.-H."/>
            <person name="Larsson T."/>
            <person name="Lv J."/>
            <person name="Arendt D."/>
            <person name="Savage R."/>
            <person name="Osoegawa K."/>
            <person name="de Jong P."/>
            <person name="Lindberg D.R."/>
            <person name="Seaver E.C."/>
            <person name="Weisblat D.A."/>
            <person name="Putnam N.H."/>
            <person name="Grigoriev I.V."/>
            <person name="Rokhsar D.S."/>
        </authorList>
    </citation>
    <scope>NUCLEOTIDE SEQUENCE</scope>
</reference>
<name>T1ELM8_HELRO</name>
<dbReference type="GO" id="GO:0003712">
    <property type="term" value="F:transcription coregulator activity"/>
    <property type="evidence" value="ECO:0000318"/>
    <property type="project" value="GO_Central"/>
</dbReference>
<dbReference type="Proteomes" id="UP000015101">
    <property type="component" value="Unassembled WGS sequence"/>
</dbReference>
<sequence>MKKRILLATDYIKTLELGWASGQFVCNHCQVNLSGHRYILHDDKSFCKKCYEKLFANICSKCKTPITCEFKDLSCKNKHWHDKCFRCSGCLASLVEKPFAYKEHQLYCASCYENRAGMKKYEYKGRQWHAECFCCKVCQKLIGTNSFVPRADDIVCVPCYEKQLGQNCPRCQQMVKRGGIIYKNTTWHRDCFQCSHCKESLANKRYTSIDQRPFCVECYGALYAKKCKECKKPITGLDDAAFIAFDQQHWHKDCFKCSKCGTCLYGRGFMTEEGNVMCPECCKEV</sequence>
<dbReference type="AlphaFoldDB" id="T1ELM8"/>
<evidence type="ECO:0000313" key="9">
    <source>
        <dbReference type="EnsemblMetazoa" id="HelroP155823"/>
    </source>
</evidence>
<feature type="domain" description="LIM zinc-binding" evidence="7">
    <location>
        <begin position="226"/>
        <end position="285"/>
    </location>
</feature>
<accession>T1ELM8</accession>
<dbReference type="SMART" id="SM00132">
    <property type="entry name" value="LIM"/>
    <property type="match status" value="5"/>
</dbReference>
<dbReference type="PANTHER" id="PTHR24205:SF4">
    <property type="entry name" value="PROTEIN ESPINAS"/>
    <property type="match status" value="1"/>
</dbReference>
<dbReference type="KEGG" id="hro:HELRODRAFT_155823"/>
<evidence type="ECO:0000256" key="3">
    <source>
        <dbReference type="ARBA" id="ARBA00022771"/>
    </source>
</evidence>
<dbReference type="FunFam" id="2.10.110.10:FF:000013">
    <property type="entry name" value="Four and a half LIM domains 1"/>
    <property type="match status" value="1"/>
</dbReference>
<dbReference type="FunCoup" id="T1ELM8">
    <property type="interactions" value="4"/>
</dbReference>
<dbReference type="EMBL" id="AMQM01000888">
    <property type="status" value="NOT_ANNOTATED_CDS"/>
    <property type="molecule type" value="Genomic_DNA"/>
</dbReference>
<evidence type="ECO:0000256" key="2">
    <source>
        <dbReference type="ARBA" id="ARBA00022737"/>
    </source>
</evidence>
<dbReference type="eggNOG" id="KOG1704">
    <property type="taxonomic scope" value="Eukaryota"/>
</dbReference>
<protein>
    <recommendedName>
        <fullName evidence="7">LIM zinc-binding domain-containing protein</fullName>
    </recommendedName>
</protein>
<dbReference type="HOGENOM" id="CLU_001357_2_0_1"/>
<dbReference type="RefSeq" id="XP_009019850.1">
    <property type="nucleotide sequence ID" value="XM_009021602.1"/>
</dbReference>
<dbReference type="GeneID" id="20197478"/>
<feature type="domain" description="LIM zinc-binding" evidence="7">
    <location>
        <begin position="166"/>
        <end position="225"/>
    </location>
</feature>
<evidence type="ECO:0000256" key="5">
    <source>
        <dbReference type="ARBA" id="ARBA00023038"/>
    </source>
</evidence>
<dbReference type="FunFam" id="2.10.110.10:FF:000070">
    <property type="entry name" value="Four and a half LIM domains 3"/>
    <property type="match status" value="1"/>
</dbReference>
<dbReference type="OMA" id="ERCFNCA"/>
<evidence type="ECO:0000259" key="7">
    <source>
        <dbReference type="PROSITE" id="PS50023"/>
    </source>
</evidence>
<keyword evidence="3" id="KW-0863">Zinc-finger</keyword>
<evidence type="ECO:0000256" key="4">
    <source>
        <dbReference type="ARBA" id="ARBA00022833"/>
    </source>
</evidence>
<keyword evidence="5 6" id="KW-0440">LIM domain</keyword>
<evidence type="ECO:0000313" key="8">
    <source>
        <dbReference type="EMBL" id="ESO02442.1"/>
    </source>
</evidence>
<proteinExistence type="predicted"/>
<reference evidence="9" key="3">
    <citation type="submission" date="2015-06" db="UniProtKB">
        <authorList>
            <consortium name="EnsemblMetazoa"/>
        </authorList>
    </citation>
    <scope>IDENTIFICATION</scope>
</reference>
<evidence type="ECO:0000256" key="1">
    <source>
        <dbReference type="ARBA" id="ARBA00022723"/>
    </source>
</evidence>